<evidence type="ECO:0000256" key="5">
    <source>
        <dbReference type="ARBA" id="ARBA00023015"/>
    </source>
</evidence>
<sequence length="168" mass="19658">MAEVNTTTKADDNKTASQIESVQAIRQKYEESKLELQKLLSKKKRVDLNLVNLENSIYLFEGSYLEDTQQNGNIIRGFDGYLSSRQDRKKPKFTELDRLFSLSSSTYQKALAQKEEREQESSQDDHISSASSMRREKKRRLKLFSSGEFMRKKKRLPTEEYILSEEDE</sequence>
<feature type="compositionally biased region" description="Basic and acidic residues" evidence="11">
    <location>
        <begin position="112"/>
        <end position="127"/>
    </location>
</feature>
<evidence type="ECO:0000313" key="12">
    <source>
        <dbReference type="EMBL" id="KAG2210935.1"/>
    </source>
</evidence>
<evidence type="ECO:0000256" key="11">
    <source>
        <dbReference type="SAM" id="MobiDB-lite"/>
    </source>
</evidence>
<dbReference type="GO" id="GO:0006281">
    <property type="term" value="P:DNA repair"/>
    <property type="evidence" value="ECO:0007669"/>
    <property type="project" value="UniProtKB-UniRule"/>
</dbReference>
<comment type="similarity">
    <text evidence="2 9">Belongs to the EAF6 family.</text>
</comment>
<dbReference type="InterPro" id="IPR015418">
    <property type="entry name" value="Eaf6"/>
</dbReference>
<keyword evidence="8 9" id="KW-0539">Nucleus</keyword>
<dbReference type="GO" id="GO:0006325">
    <property type="term" value="P:chromatin organization"/>
    <property type="evidence" value="ECO:0007669"/>
    <property type="project" value="UniProtKB-KW"/>
</dbReference>
<dbReference type="PANTHER" id="PTHR13476">
    <property type="entry name" value="CHROMATIN MODIFICATION-RELATED PROTEIN MEAF6"/>
    <property type="match status" value="1"/>
</dbReference>
<organism evidence="12 13">
    <name type="scientific">Mucor saturninus</name>
    <dbReference type="NCBI Taxonomy" id="64648"/>
    <lineage>
        <taxon>Eukaryota</taxon>
        <taxon>Fungi</taxon>
        <taxon>Fungi incertae sedis</taxon>
        <taxon>Mucoromycota</taxon>
        <taxon>Mucoromycotina</taxon>
        <taxon>Mucoromycetes</taxon>
        <taxon>Mucorales</taxon>
        <taxon>Mucorineae</taxon>
        <taxon>Mucoraceae</taxon>
        <taxon>Mucor</taxon>
    </lineage>
</organism>
<evidence type="ECO:0000313" key="13">
    <source>
        <dbReference type="Proteomes" id="UP000603453"/>
    </source>
</evidence>
<evidence type="ECO:0000256" key="7">
    <source>
        <dbReference type="ARBA" id="ARBA00023163"/>
    </source>
</evidence>
<comment type="subunit">
    <text evidence="9">Component of the NuA4 histone acetyltransferase complex.</text>
</comment>
<dbReference type="GO" id="GO:0035267">
    <property type="term" value="C:NuA4 histone acetyltransferase complex"/>
    <property type="evidence" value="ECO:0007669"/>
    <property type="project" value="UniProtKB-UniRule"/>
</dbReference>
<feature type="coiled-coil region" evidence="10">
    <location>
        <begin position="22"/>
        <end position="56"/>
    </location>
</feature>
<keyword evidence="6 10" id="KW-0175">Coiled coil</keyword>
<comment type="caution">
    <text evidence="12">The sequence shown here is derived from an EMBL/GenBank/DDBJ whole genome shotgun (WGS) entry which is preliminary data.</text>
</comment>
<proteinExistence type="inferred from homology"/>
<dbReference type="OrthoDB" id="440324at2759"/>
<name>A0A8H7V8B7_9FUNG</name>
<evidence type="ECO:0000256" key="6">
    <source>
        <dbReference type="ARBA" id="ARBA00023054"/>
    </source>
</evidence>
<keyword evidence="9" id="KW-0227">DNA damage</keyword>
<evidence type="ECO:0000256" key="3">
    <source>
        <dbReference type="ARBA" id="ARBA00018504"/>
    </source>
</evidence>
<evidence type="ECO:0000256" key="1">
    <source>
        <dbReference type="ARBA" id="ARBA00004123"/>
    </source>
</evidence>
<evidence type="ECO:0000256" key="10">
    <source>
        <dbReference type="SAM" id="Coils"/>
    </source>
</evidence>
<comment type="function">
    <text evidence="9">Component of the NuA4 histone acetyltransferase complex which is involved in transcriptional activation of selected genes principally by acetylation of nucleosomal histone H4 and H2A. The NuA4 complex is also involved in DNA repair.</text>
</comment>
<dbReference type="GO" id="GO:0005634">
    <property type="term" value="C:nucleus"/>
    <property type="evidence" value="ECO:0007669"/>
    <property type="project" value="UniProtKB-SubCell"/>
</dbReference>
<keyword evidence="4 9" id="KW-0156">Chromatin regulator</keyword>
<dbReference type="Pfam" id="PF09340">
    <property type="entry name" value="NuA4"/>
    <property type="match status" value="1"/>
</dbReference>
<keyword evidence="13" id="KW-1185">Reference proteome</keyword>
<keyword evidence="7 9" id="KW-0804">Transcription</keyword>
<dbReference type="EMBL" id="JAEPRD010000010">
    <property type="protein sequence ID" value="KAG2210935.1"/>
    <property type="molecule type" value="Genomic_DNA"/>
</dbReference>
<feature type="region of interest" description="Disordered" evidence="11">
    <location>
        <begin position="111"/>
        <end position="139"/>
    </location>
</feature>
<evidence type="ECO:0000256" key="8">
    <source>
        <dbReference type="ARBA" id="ARBA00023242"/>
    </source>
</evidence>
<evidence type="ECO:0000256" key="9">
    <source>
        <dbReference type="RuleBase" id="RU368022"/>
    </source>
</evidence>
<accession>A0A8H7V8B7</accession>
<reference evidence="12" key="1">
    <citation type="submission" date="2020-12" db="EMBL/GenBank/DDBJ databases">
        <title>Metabolic potential, ecology and presence of endohyphal bacteria is reflected in genomic diversity of Mucoromycotina.</title>
        <authorList>
            <person name="Muszewska A."/>
            <person name="Okrasinska A."/>
            <person name="Steczkiewicz K."/>
            <person name="Drgas O."/>
            <person name="Orlowska M."/>
            <person name="Perlinska-Lenart U."/>
            <person name="Aleksandrzak-Piekarczyk T."/>
            <person name="Szatraj K."/>
            <person name="Zielenkiewicz U."/>
            <person name="Pilsyk S."/>
            <person name="Malc E."/>
            <person name="Mieczkowski P."/>
            <person name="Kruszewska J.S."/>
            <person name="Biernat P."/>
            <person name="Pawlowska J."/>
        </authorList>
    </citation>
    <scope>NUCLEOTIDE SEQUENCE</scope>
    <source>
        <strain evidence="12">WA0000017839</strain>
    </source>
</reference>
<keyword evidence="9" id="KW-0234">DNA repair</keyword>
<evidence type="ECO:0000256" key="2">
    <source>
        <dbReference type="ARBA" id="ARBA00010916"/>
    </source>
</evidence>
<dbReference type="AlphaFoldDB" id="A0A8H7V8B7"/>
<gene>
    <name evidence="12" type="ORF">INT47_000092</name>
</gene>
<keyword evidence="5 9" id="KW-0805">Transcription regulation</keyword>
<protein>
    <recommendedName>
        <fullName evidence="3 9">Chromatin modification-related protein EAF6</fullName>
    </recommendedName>
</protein>
<dbReference type="Proteomes" id="UP000603453">
    <property type="component" value="Unassembled WGS sequence"/>
</dbReference>
<evidence type="ECO:0000256" key="4">
    <source>
        <dbReference type="ARBA" id="ARBA00022853"/>
    </source>
</evidence>
<comment type="subcellular location">
    <subcellularLocation>
        <location evidence="1 9">Nucleus</location>
    </subcellularLocation>
</comment>